<dbReference type="InterPro" id="IPR046373">
    <property type="entry name" value="Acyl-CoA_Oxase/DH_mid-dom_sf"/>
</dbReference>
<dbReference type="GO" id="GO:0016627">
    <property type="term" value="F:oxidoreductase activity, acting on the CH-CH group of donors"/>
    <property type="evidence" value="ECO:0007669"/>
    <property type="project" value="InterPro"/>
</dbReference>
<dbReference type="PANTHER" id="PTHR43292">
    <property type="entry name" value="ACYL-COA DEHYDROGENASE"/>
    <property type="match status" value="1"/>
</dbReference>
<keyword evidence="5" id="KW-0560">Oxidoreductase</keyword>
<evidence type="ECO:0008006" key="9">
    <source>
        <dbReference type="Google" id="ProtNLM"/>
    </source>
</evidence>
<protein>
    <recommendedName>
        <fullName evidence="9">Acyl-CoA dehydrogenase</fullName>
    </recommendedName>
</protein>
<dbReference type="InterPro" id="IPR009075">
    <property type="entry name" value="AcylCo_DH/oxidase_C"/>
</dbReference>
<evidence type="ECO:0000256" key="1">
    <source>
        <dbReference type="ARBA" id="ARBA00001974"/>
    </source>
</evidence>
<accession>X0RTQ2</accession>
<feature type="non-terminal residue" evidence="8">
    <location>
        <position position="1"/>
    </location>
</feature>
<dbReference type="EMBL" id="BARS01001467">
    <property type="protein sequence ID" value="GAF72219.1"/>
    <property type="molecule type" value="Genomic_DNA"/>
</dbReference>
<evidence type="ECO:0000259" key="6">
    <source>
        <dbReference type="Pfam" id="PF00441"/>
    </source>
</evidence>
<evidence type="ECO:0000256" key="4">
    <source>
        <dbReference type="ARBA" id="ARBA00022827"/>
    </source>
</evidence>
<dbReference type="SUPFAM" id="SSF56645">
    <property type="entry name" value="Acyl-CoA dehydrogenase NM domain-like"/>
    <property type="match status" value="1"/>
</dbReference>
<proteinExistence type="inferred from homology"/>
<dbReference type="Pfam" id="PF02770">
    <property type="entry name" value="Acyl-CoA_dh_M"/>
    <property type="match status" value="1"/>
</dbReference>
<reference evidence="8" key="1">
    <citation type="journal article" date="2014" name="Front. Microbiol.">
        <title>High frequency of phylogenetically diverse reductive dehalogenase-homologous genes in deep subseafloor sedimentary metagenomes.</title>
        <authorList>
            <person name="Kawai M."/>
            <person name="Futagami T."/>
            <person name="Toyoda A."/>
            <person name="Takaki Y."/>
            <person name="Nishi S."/>
            <person name="Hori S."/>
            <person name="Arai W."/>
            <person name="Tsubouchi T."/>
            <person name="Morono Y."/>
            <person name="Uchiyama I."/>
            <person name="Ito T."/>
            <person name="Fujiyama A."/>
            <person name="Inagaki F."/>
            <person name="Takami H."/>
        </authorList>
    </citation>
    <scope>NUCLEOTIDE SEQUENCE</scope>
    <source>
        <strain evidence="8">Expedition CK06-06</strain>
    </source>
</reference>
<comment type="cofactor">
    <cofactor evidence="1">
        <name>FAD</name>
        <dbReference type="ChEBI" id="CHEBI:57692"/>
    </cofactor>
</comment>
<keyword evidence="4" id="KW-0274">FAD</keyword>
<evidence type="ECO:0000256" key="3">
    <source>
        <dbReference type="ARBA" id="ARBA00022630"/>
    </source>
</evidence>
<dbReference type="Gene3D" id="1.20.140.10">
    <property type="entry name" value="Butyryl-CoA Dehydrogenase, subunit A, domain 3"/>
    <property type="match status" value="1"/>
</dbReference>
<dbReference type="InterPro" id="IPR009100">
    <property type="entry name" value="AcylCoA_DH/oxidase_NM_dom_sf"/>
</dbReference>
<dbReference type="AlphaFoldDB" id="X0RTQ2"/>
<name>X0RTQ2_9ZZZZ</name>
<evidence type="ECO:0000259" key="7">
    <source>
        <dbReference type="Pfam" id="PF02770"/>
    </source>
</evidence>
<comment type="caution">
    <text evidence="8">The sequence shown here is derived from an EMBL/GenBank/DDBJ whole genome shotgun (WGS) entry which is preliminary data.</text>
</comment>
<dbReference type="Gene3D" id="2.40.110.10">
    <property type="entry name" value="Butyryl-CoA Dehydrogenase, subunit A, domain 2"/>
    <property type="match status" value="1"/>
</dbReference>
<feature type="domain" description="Acyl-CoA oxidase/dehydrogenase middle" evidence="7">
    <location>
        <begin position="15"/>
        <end position="99"/>
    </location>
</feature>
<dbReference type="GO" id="GO:0005886">
    <property type="term" value="C:plasma membrane"/>
    <property type="evidence" value="ECO:0007669"/>
    <property type="project" value="TreeGrafter"/>
</dbReference>
<evidence type="ECO:0000256" key="2">
    <source>
        <dbReference type="ARBA" id="ARBA00009347"/>
    </source>
</evidence>
<dbReference type="InterPro" id="IPR036250">
    <property type="entry name" value="AcylCo_DH-like_C"/>
</dbReference>
<feature type="domain" description="Acyl-CoA dehydrogenase/oxidase C-terminal" evidence="6">
    <location>
        <begin position="122"/>
        <end position="260"/>
    </location>
</feature>
<sequence>DRFIPGTLTGDVYWCQLFSEPGAGSDLAALRTKAVKVDGGWKLTGQKVWTSNAHRANWGICLARTNPDAPKHKGITYFVVDMSSPGIDIRPLREITGEALFNEVFLDDLFVPDDCVIGPVDGGWPLARTTLANERVAMAAGGALDKGMEHLLDVLGDRELDAAESERLGGLIAQAQVGSLLDQLTAQMAVGGHDPGAPSSVRKLIGVRYRQALAETIMDAHDGSGIEDSPDVRYFLNTRCLSIAGGTEQILLTVAGERLLGLPR</sequence>
<evidence type="ECO:0000313" key="8">
    <source>
        <dbReference type="EMBL" id="GAF72219.1"/>
    </source>
</evidence>
<dbReference type="InterPro" id="IPR052161">
    <property type="entry name" value="Mycobact_Acyl-CoA_DH"/>
</dbReference>
<dbReference type="SUPFAM" id="SSF47203">
    <property type="entry name" value="Acyl-CoA dehydrogenase C-terminal domain-like"/>
    <property type="match status" value="1"/>
</dbReference>
<dbReference type="PANTHER" id="PTHR43292:SF4">
    <property type="entry name" value="ACYL-COA DEHYDROGENASE FADE34"/>
    <property type="match status" value="1"/>
</dbReference>
<keyword evidence="3" id="KW-0285">Flavoprotein</keyword>
<dbReference type="Pfam" id="PF00441">
    <property type="entry name" value="Acyl-CoA_dh_1"/>
    <property type="match status" value="1"/>
</dbReference>
<gene>
    <name evidence="8" type="ORF">S01H1_02872</name>
</gene>
<organism evidence="8">
    <name type="scientific">marine sediment metagenome</name>
    <dbReference type="NCBI Taxonomy" id="412755"/>
    <lineage>
        <taxon>unclassified sequences</taxon>
        <taxon>metagenomes</taxon>
        <taxon>ecological metagenomes</taxon>
    </lineage>
</organism>
<dbReference type="InterPro" id="IPR006091">
    <property type="entry name" value="Acyl-CoA_Oxase/DH_mid-dom"/>
</dbReference>
<evidence type="ECO:0000256" key="5">
    <source>
        <dbReference type="ARBA" id="ARBA00023002"/>
    </source>
</evidence>
<comment type="similarity">
    <text evidence="2">Belongs to the acyl-CoA dehydrogenase family.</text>
</comment>
<dbReference type="FunFam" id="2.40.110.10:FF:000011">
    <property type="entry name" value="Acyl-CoA dehydrogenase FadE34"/>
    <property type="match status" value="1"/>
</dbReference>